<dbReference type="Proteomes" id="UP001153269">
    <property type="component" value="Unassembled WGS sequence"/>
</dbReference>
<name>A0A9N7YVE8_PLEPL</name>
<evidence type="ECO:0000256" key="1">
    <source>
        <dbReference type="SAM" id="MobiDB-lite"/>
    </source>
</evidence>
<reference evidence="2" key="1">
    <citation type="submission" date="2020-03" db="EMBL/GenBank/DDBJ databases">
        <authorList>
            <person name="Weist P."/>
        </authorList>
    </citation>
    <scope>NUCLEOTIDE SEQUENCE</scope>
</reference>
<evidence type="ECO:0000313" key="2">
    <source>
        <dbReference type="EMBL" id="CAB1439837.1"/>
    </source>
</evidence>
<comment type="caution">
    <text evidence="2">The sequence shown here is derived from an EMBL/GenBank/DDBJ whole genome shotgun (WGS) entry which is preliminary data.</text>
</comment>
<sequence>MSVKEPLEFLQTFSAWPSSIKSAESVEELLGEHSRRTHQNSLLPRPAPPTFPPSLFNPDTPSSTREAIFCHASLNKVVEHGSAGGLVEGCMALVLTLLCQHSLSRSISFSGTTQRKREKKTFQVPWPSSFLSSPLFSLLLLLSSSSSSSFPLRILKLSIADSAPREERVCLQRPLHSAWATIPRWITFTTANFTQLADTGEISDGQLSVKHPEH</sequence>
<dbReference type="AlphaFoldDB" id="A0A9N7YVE8"/>
<gene>
    <name evidence="2" type="ORF">PLEPLA_LOCUS27605</name>
</gene>
<keyword evidence="3" id="KW-1185">Reference proteome</keyword>
<evidence type="ECO:0000313" key="3">
    <source>
        <dbReference type="Proteomes" id="UP001153269"/>
    </source>
</evidence>
<proteinExistence type="predicted"/>
<accession>A0A9N7YVE8</accession>
<organism evidence="2 3">
    <name type="scientific">Pleuronectes platessa</name>
    <name type="common">European plaice</name>
    <dbReference type="NCBI Taxonomy" id="8262"/>
    <lineage>
        <taxon>Eukaryota</taxon>
        <taxon>Metazoa</taxon>
        <taxon>Chordata</taxon>
        <taxon>Craniata</taxon>
        <taxon>Vertebrata</taxon>
        <taxon>Euteleostomi</taxon>
        <taxon>Actinopterygii</taxon>
        <taxon>Neopterygii</taxon>
        <taxon>Teleostei</taxon>
        <taxon>Neoteleostei</taxon>
        <taxon>Acanthomorphata</taxon>
        <taxon>Carangaria</taxon>
        <taxon>Pleuronectiformes</taxon>
        <taxon>Pleuronectoidei</taxon>
        <taxon>Pleuronectidae</taxon>
        <taxon>Pleuronectes</taxon>
    </lineage>
</organism>
<protein>
    <submittedName>
        <fullName evidence="2">Uncharacterized protein</fullName>
    </submittedName>
</protein>
<dbReference type="EMBL" id="CADEAL010002336">
    <property type="protein sequence ID" value="CAB1439837.1"/>
    <property type="molecule type" value="Genomic_DNA"/>
</dbReference>
<feature type="region of interest" description="Disordered" evidence="1">
    <location>
        <begin position="27"/>
        <end position="57"/>
    </location>
</feature>